<keyword evidence="2 5" id="KW-0812">Transmembrane</keyword>
<feature type="transmembrane region" description="Helical" evidence="5">
    <location>
        <begin position="20"/>
        <end position="44"/>
    </location>
</feature>
<reference evidence="7 8" key="2">
    <citation type="submission" date="2020-05" db="EMBL/GenBank/DDBJ databases">
        <authorList>
            <person name="Campoy J."/>
            <person name="Schneeberger K."/>
            <person name="Spophaly S."/>
        </authorList>
    </citation>
    <scope>NUCLEOTIDE SEQUENCE [LARGE SCALE GENOMIC DNA]</scope>
    <source>
        <strain evidence="7">PruArmRojPasFocal</strain>
    </source>
</reference>
<evidence type="ECO:0000313" key="9">
    <source>
        <dbReference type="Proteomes" id="UP000507245"/>
    </source>
</evidence>
<dbReference type="Proteomes" id="UP000507245">
    <property type="component" value="Unassembled WGS sequence"/>
</dbReference>
<proteinExistence type="predicted"/>
<evidence type="ECO:0000313" key="7">
    <source>
        <dbReference type="EMBL" id="CAB4321511.1"/>
    </source>
</evidence>
<dbReference type="Gene3D" id="1.20.1250.20">
    <property type="entry name" value="MFS general substrate transporter like domains"/>
    <property type="match status" value="1"/>
</dbReference>
<dbReference type="PANTHER" id="PTHR23515">
    <property type="entry name" value="HIGH-AFFINITY NITRATE TRANSPORTER 2.3"/>
    <property type="match status" value="1"/>
</dbReference>
<keyword evidence="3 5" id="KW-1133">Transmembrane helix</keyword>
<comment type="subcellular location">
    <subcellularLocation>
        <location evidence="1">Membrane</location>
        <topology evidence="1">Multi-pass membrane protein</topology>
    </subcellularLocation>
</comment>
<reference evidence="9" key="1">
    <citation type="journal article" date="2020" name="Genome Biol.">
        <title>Gamete binning: chromosome-level and haplotype-resolved genome assembly enabled by high-throughput single-cell sequencing of gamete genomes.</title>
        <authorList>
            <person name="Campoy J.A."/>
            <person name="Sun H."/>
            <person name="Goel M."/>
            <person name="Jiao W.-B."/>
            <person name="Folz-Donahue K."/>
            <person name="Wang N."/>
            <person name="Rubio M."/>
            <person name="Liu C."/>
            <person name="Kukat C."/>
            <person name="Ruiz D."/>
            <person name="Huettel B."/>
            <person name="Schneeberger K."/>
        </authorList>
    </citation>
    <scope>NUCLEOTIDE SEQUENCE [LARGE SCALE GENOMIC DNA]</scope>
    <source>
        <strain evidence="9">cv. Rojo Pasion</strain>
    </source>
</reference>
<dbReference type="GO" id="GO:0015112">
    <property type="term" value="F:nitrate transmembrane transporter activity"/>
    <property type="evidence" value="ECO:0007669"/>
    <property type="project" value="InterPro"/>
</dbReference>
<evidence type="ECO:0000256" key="1">
    <source>
        <dbReference type="ARBA" id="ARBA00004141"/>
    </source>
</evidence>
<dbReference type="GO" id="GO:0016020">
    <property type="term" value="C:membrane"/>
    <property type="evidence" value="ECO:0007669"/>
    <property type="project" value="UniProtKB-SubCell"/>
</dbReference>
<evidence type="ECO:0000313" key="6">
    <source>
        <dbReference type="EMBL" id="CAB4291191.1"/>
    </source>
</evidence>
<dbReference type="AlphaFoldDB" id="A0A6J5Y7W4"/>
<evidence type="ECO:0000313" key="8">
    <source>
        <dbReference type="Proteomes" id="UP000507222"/>
    </source>
</evidence>
<name>A0A6J5Y7W4_PRUAR</name>
<organism evidence="7 9">
    <name type="scientific">Prunus armeniaca</name>
    <name type="common">Apricot</name>
    <name type="synonym">Armeniaca vulgaris</name>
    <dbReference type="NCBI Taxonomy" id="36596"/>
    <lineage>
        <taxon>Eukaryota</taxon>
        <taxon>Viridiplantae</taxon>
        <taxon>Streptophyta</taxon>
        <taxon>Embryophyta</taxon>
        <taxon>Tracheophyta</taxon>
        <taxon>Spermatophyta</taxon>
        <taxon>Magnoliopsida</taxon>
        <taxon>eudicotyledons</taxon>
        <taxon>Gunneridae</taxon>
        <taxon>Pentapetalae</taxon>
        <taxon>rosids</taxon>
        <taxon>fabids</taxon>
        <taxon>Rosales</taxon>
        <taxon>Rosaceae</taxon>
        <taxon>Amygdaloideae</taxon>
        <taxon>Amygdaleae</taxon>
        <taxon>Prunus</taxon>
    </lineage>
</organism>
<dbReference type="Proteomes" id="UP000507222">
    <property type="component" value="Unassembled WGS sequence"/>
</dbReference>
<evidence type="ECO:0000256" key="4">
    <source>
        <dbReference type="ARBA" id="ARBA00023136"/>
    </source>
</evidence>
<keyword evidence="9" id="KW-1185">Reference proteome</keyword>
<accession>A0A6J5Y7W4</accession>
<dbReference type="InterPro" id="IPR044772">
    <property type="entry name" value="NO3_transporter"/>
</dbReference>
<evidence type="ECO:0000256" key="2">
    <source>
        <dbReference type="ARBA" id="ARBA00022692"/>
    </source>
</evidence>
<dbReference type="EMBL" id="CAEKKB010000008">
    <property type="protein sequence ID" value="CAB4321511.1"/>
    <property type="molecule type" value="Genomic_DNA"/>
</dbReference>
<keyword evidence="4 5" id="KW-0472">Membrane</keyword>
<dbReference type="OrthoDB" id="434240at2759"/>
<evidence type="ECO:0000256" key="3">
    <source>
        <dbReference type="ARBA" id="ARBA00022989"/>
    </source>
</evidence>
<gene>
    <name evidence="6" type="ORF">CURHAP_LOCUS51454</name>
    <name evidence="7" type="ORF">ORAREDHAP_LOCUS50713</name>
</gene>
<evidence type="ECO:0000256" key="5">
    <source>
        <dbReference type="SAM" id="Phobius"/>
    </source>
</evidence>
<protein>
    <recommendedName>
        <fullName evidence="10">Major facilitator superfamily (MFS) profile domain-containing protein</fullName>
    </recommendedName>
</protein>
<dbReference type="EMBL" id="CAEKDK010000008">
    <property type="protein sequence ID" value="CAB4291191.1"/>
    <property type="molecule type" value="Genomic_DNA"/>
</dbReference>
<sequence>MASFRASPTSIWLVVLELSRFGSLCGLHTAGIIAATFGMANLVARPFGGFASDRAARYFGMRGRLWRMIAKSPTSTK</sequence>
<evidence type="ECO:0008006" key="10">
    <source>
        <dbReference type="Google" id="ProtNLM"/>
    </source>
</evidence>
<dbReference type="InterPro" id="IPR036259">
    <property type="entry name" value="MFS_trans_sf"/>
</dbReference>